<dbReference type="EMBL" id="LCBQ01000013">
    <property type="protein sequence ID" value="KKS13561.1"/>
    <property type="molecule type" value="Genomic_DNA"/>
</dbReference>
<comment type="caution">
    <text evidence="1">The sequence shown here is derived from an EMBL/GenBank/DDBJ whole genome shotgun (WGS) entry which is preliminary data.</text>
</comment>
<name>A0A0G0YV64_9BACT</name>
<proteinExistence type="predicted"/>
<organism evidence="1 2">
    <name type="scientific">Candidatus Yanofskybacteria bacterium GW2011_GWA1_41_6</name>
    <dbReference type="NCBI Taxonomy" id="1619020"/>
    <lineage>
        <taxon>Bacteria</taxon>
        <taxon>Candidatus Yanofskyibacteriota</taxon>
    </lineage>
</organism>
<gene>
    <name evidence="1" type="ORF">UU70_C0013G0005</name>
</gene>
<evidence type="ECO:0000313" key="1">
    <source>
        <dbReference type="EMBL" id="KKS13561.1"/>
    </source>
</evidence>
<dbReference type="Proteomes" id="UP000034380">
    <property type="component" value="Unassembled WGS sequence"/>
</dbReference>
<evidence type="ECO:0000313" key="2">
    <source>
        <dbReference type="Proteomes" id="UP000034380"/>
    </source>
</evidence>
<accession>A0A0G0YV64</accession>
<reference evidence="1 2" key="1">
    <citation type="journal article" date="2015" name="Nature">
        <title>rRNA introns, odd ribosomes, and small enigmatic genomes across a large radiation of phyla.</title>
        <authorList>
            <person name="Brown C.T."/>
            <person name="Hug L.A."/>
            <person name="Thomas B.C."/>
            <person name="Sharon I."/>
            <person name="Castelle C.J."/>
            <person name="Singh A."/>
            <person name="Wilkins M.J."/>
            <person name="Williams K.H."/>
            <person name="Banfield J.F."/>
        </authorList>
    </citation>
    <scope>NUCLEOTIDE SEQUENCE [LARGE SCALE GENOMIC DNA]</scope>
</reference>
<sequence>MTKKVVLSVTVFLVLVCAADTSVLLARAQIIRSWSLHVVSLPFEQINARAIRVFQGVAVEVRSLEGDVQEVDFLVSDVFRGNIKNGELLTIRQYVPLSPSVDEGDEVLWYLPEDTNSEHLVSPIGLLSGAFRVIDDPNNLGKKLAVNPLNNEGLCSSECGQERGPVPLDLLVRITRASPVWK</sequence>
<dbReference type="AlphaFoldDB" id="A0A0G0YV64"/>
<protein>
    <submittedName>
        <fullName evidence="1">Uncharacterized protein</fullName>
    </submittedName>
</protein>